<dbReference type="Gene3D" id="1.20.5.190">
    <property type="match status" value="1"/>
</dbReference>
<feature type="coiled-coil region" evidence="1">
    <location>
        <begin position="42"/>
        <end position="83"/>
    </location>
</feature>
<dbReference type="EMBL" id="JAUQSY010000011">
    <property type="protein sequence ID" value="MDO7876452.1"/>
    <property type="molecule type" value="Genomic_DNA"/>
</dbReference>
<organism evidence="2 3">
    <name type="scientific">Hymenobacter aranciens</name>
    <dbReference type="NCBI Taxonomy" id="3063996"/>
    <lineage>
        <taxon>Bacteria</taxon>
        <taxon>Pseudomonadati</taxon>
        <taxon>Bacteroidota</taxon>
        <taxon>Cytophagia</taxon>
        <taxon>Cytophagales</taxon>
        <taxon>Hymenobacteraceae</taxon>
        <taxon>Hymenobacter</taxon>
    </lineage>
</organism>
<sequence>MNEDRMLEFMALMSDYMRDTDRRFEQLITVMHDGFGRLSSQLTDLTTEVRGTNQRVDHLTERVDHLTEEVTELKTDMREVKTQVGDINRRLGNTFDQTGRLTEVADNNSLRLTHVEGALQPTNAELDQRLRALENIVLPKAS</sequence>
<evidence type="ECO:0000313" key="3">
    <source>
        <dbReference type="Proteomes" id="UP001176429"/>
    </source>
</evidence>
<gene>
    <name evidence="2" type="ORF">Q5H93_17035</name>
</gene>
<comment type="caution">
    <text evidence="2">The sequence shown here is derived from an EMBL/GenBank/DDBJ whole genome shotgun (WGS) entry which is preliminary data.</text>
</comment>
<proteinExistence type="predicted"/>
<keyword evidence="3" id="KW-1185">Reference proteome</keyword>
<dbReference type="RefSeq" id="WP_305007818.1">
    <property type="nucleotide sequence ID" value="NZ_JAUQSY010000011.1"/>
</dbReference>
<keyword evidence="1" id="KW-0175">Coiled coil</keyword>
<dbReference type="SUPFAM" id="SSF57997">
    <property type="entry name" value="Tropomyosin"/>
    <property type="match status" value="1"/>
</dbReference>
<accession>A0ABT9BE12</accession>
<protein>
    <recommendedName>
        <fullName evidence="4">t-SNARE coiled-coil homology domain-containing protein</fullName>
    </recommendedName>
</protein>
<reference evidence="2" key="1">
    <citation type="submission" date="2023-07" db="EMBL/GenBank/DDBJ databases">
        <authorList>
            <person name="Kim M.K."/>
        </authorList>
    </citation>
    <scope>NUCLEOTIDE SEQUENCE</scope>
    <source>
        <strain evidence="2">ASUV-10-1</strain>
    </source>
</reference>
<evidence type="ECO:0008006" key="4">
    <source>
        <dbReference type="Google" id="ProtNLM"/>
    </source>
</evidence>
<evidence type="ECO:0000256" key="1">
    <source>
        <dbReference type="SAM" id="Coils"/>
    </source>
</evidence>
<evidence type="ECO:0000313" key="2">
    <source>
        <dbReference type="EMBL" id="MDO7876452.1"/>
    </source>
</evidence>
<dbReference type="Proteomes" id="UP001176429">
    <property type="component" value="Unassembled WGS sequence"/>
</dbReference>
<name>A0ABT9BE12_9BACT</name>